<keyword evidence="1" id="KW-0812">Transmembrane</keyword>
<feature type="transmembrane region" description="Helical" evidence="1">
    <location>
        <begin position="6"/>
        <end position="28"/>
    </location>
</feature>
<organism evidence="2 3">
    <name type="scientific">Actinoplanes sandaracinus</name>
    <dbReference type="NCBI Taxonomy" id="3045177"/>
    <lineage>
        <taxon>Bacteria</taxon>
        <taxon>Bacillati</taxon>
        <taxon>Actinomycetota</taxon>
        <taxon>Actinomycetes</taxon>
        <taxon>Micromonosporales</taxon>
        <taxon>Micromonosporaceae</taxon>
        <taxon>Actinoplanes</taxon>
    </lineage>
</organism>
<accession>A0ABT6WVP8</accession>
<dbReference type="RefSeq" id="WP_282765039.1">
    <property type="nucleotide sequence ID" value="NZ_JASCTH010000027.1"/>
</dbReference>
<sequence>MYILLVLMAWAWPLIAVVAAAFVVWWLVRVGGGQDGQGTSGPLSRRGWLLSAGTASADAAFYGYGLAQTTSLSMTDAVARCAIVRPDLHGVDGPAHVGGSESLWPLHDTTCGPELVPAFVNPLVAGLAVLCVAFTALTSWAKISRAARASAGHILGPTAWASGSFV</sequence>
<dbReference type="EMBL" id="JASCTH010000027">
    <property type="protein sequence ID" value="MDI6103800.1"/>
    <property type="molecule type" value="Genomic_DNA"/>
</dbReference>
<proteinExistence type="predicted"/>
<protein>
    <submittedName>
        <fullName evidence="2">Uncharacterized protein</fullName>
    </submittedName>
</protein>
<name>A0ABT6WVP8_9ACTN</name>
<comment type="caution">
    <text evidence="2">The sequence shown here is derived from an EMBL/GenBank/DDBJ whole genome shotgun (WGS) entry which is preliminary data.</text>
</comment>
<keyword evidence="1" id="KW-0472">Membrane</keyword>
<evidence type="ECO:0000256" key="1">
    <source>
        <dbReference type="SAM" id="Phobius"/>
    </source>
</evidence>
<evidence type="ECO:0000313" key="2">
    <source>
        <dbReference type="EMBL" id="MDI6103800.1"/>
    </source>
</evidence>
<reference evidence="2 3" key="1">
    <citation type="submission" date="2023-05" db="EMBL/GenBank/DDBJ databases">
        <title>Actinoplanes sp. NEAU-A12 genome sequencing.</title>
        <authorList>
            <person name="Wang Z.-S."/>
        </authorList>
    </citation>
    <scope>NUCLEOTIDE SEQUENCE [LARGE SCALE GENOMIC DNA]</scope>
    <source>
        <strain evidence="2 3">NEAU-A12</strain>
    </source>
</reference>
<dbReference type="Proteomes" id="UP001241758">
    <property type="component" value="Unassembled WGS sequence"/>
</dbReference>
<keyword evidence="3" id="KW-1185">Reference proteome</keyword>
<evidence type="ECO:0000313" key="3">
    <source>
        <dbReference type="Proteomes" id="UP001241758"/>
    </source>
</evidence>
<gene>
    <name evidence="2" type="ORF">QLQ12_34820</name>
</gene>
<feature type="transmembrane region" description="Helical" evidence="1">
    <location>
        <begin position="123"/>
        <end position="141"/>
    </location>
</feature>
<keyword evidence="1" id="KW-1133">Transmembrane helix</keyword>